<dbReference type="PANTHER" id="PTHR21015">
    <property type="entry name" value="UDP-N-ACETYLGLUCOSAMINE--N-ACETYLMURAMYL-(PENTAPEPTIDE) PYROPHOSPHORYL-UNDECAPRENOL N-ACETYLGLUCOSAMINE TRANSFERASE 1"/>
    <property type="match status" value="1"/>
</dbReference>
<gene>
    <name evidence="2" type="ORF">GJ700_17960</name>
</gene>
<evidence type="ECO:0000259" key="1">
    <source>
        <dbReference type="Pfam" id="PF04101"/>
    </source>
</evidence>
<comment type="caution">
    <text evidence="2">The sequence shown here is derived from an EMBL/GenBank/DDBJ whole genome shotgun (WGS) entry which is preliminary data.</text>
</comment>
<dbReference type="InterPro" id="IPR007235">
    <property type="entry name" value="Glyco_trans_28_C"/>
</dbReference>
<evidence type="ECO:0000313" key="2">
    <source>
        <dbReference type="EMBL" id="MRV73600.1"/>
    </source>
</evidence>
<protein>
    <recommendedName>
        <fullName evidence="1">Glycosyl transferase family 28 C-terminal domain-containing protein</fullName>
    </recommendedName>
</protein>
<reference evidence="2 3" key="1">
    <citation type="submission" date="2019-11" db="EMBL/GenBank/DDBJ databases">
        <title>Novel species isolated from a subtropical stream in China.</title>
        <authorList>
            <person name="Lu H."/>
        </authorList>
    </citation>
    <scope>NUCLEOTIDE SEQUENCE [LARGE SCALE GENOMIC DNA]</scope>
    <source>
        <strain evidence="2 3">FT92W</strain>
    </source>
</reference>
<keyword evidence="3" id="KW-1185">Reference proteome</keyword>
<evidence type="ECO:0000313" key="3">
    <source>
        <dbReference type="Proteomes" id="UP000446768"/>
    </source>
</evidence>
<dbReference type="GO" id="GO:0016758">
    <property type="term" value="F:hexosyltransferase activity"/>
    <property type="evidence" value="ECO:0007669"/>
    <property type="project" value="InterPro"/>
</dbReference>
<dbReference type="SUPFAM" id="SSF53756">
    <property type="entry name" value="UDP-Glycosyltransferase/glycogen phosphorylase"/>
    <property type="match status" value="1"/>
</dbReference>
<name>A0A7X2IPE7_9BURK</name>
<dbReference type="RefSeq" id="WP_154376349.1">
    <property type="nucleotide sequence ID" value="NZ_WKJJ01000011.1"/>
</dbReference>
<feature type="domain" description="Glycosyl transferase family 28 C-terminal" evidence="1">
    <location>
        <begin position="290"/>
        <end position="344"/>
    </location>
</feature>
<dbReference type="Proteomes" id="UP000446768">
    <property type="component" value="Unassembled WGS sequence"/>
</dbReference>
<dbReference type="AlphaFoldDB" id="A0A7X2IPE7"/>
<dbReference type="PANTHER" id="PTHR21015:SF22">
    <property type="entry name" value="GLYCOSYLTRANSFERASE"/>
    <property type="match status" value="1"/>
</dbReference>
<accession>A0A7X2IPE7</accession>
<dbReference type="Pfam" id="PF04101">
    <property type="entry name" value="Glyco_tran_28_C"/>
    <property type="match status" value="1"/>
</dbReference>
<organism evidence="2 3">
    <name type="scientific">Pseudoduganella rivuli</name>
    <dbReference type="NCBI Taxonomy" id="2666085"/>
    <lineage>
        <taxon>Bacteria</taxon>
        <taxon>Pseudomonadati</taxon>
        <taxon>Pseudomonadota</taxon>
        <taxon>Betaproteobacteria</taxon>
        <taxon>Burkholderiales</taxon>
        <taxon>Oxalobacteraceae</taxon>
        <taxon>Telluria group</taxon>
        <taxon>Pseudoduganella</taxon>
    </lineage>
</organism>
<sequence>MAHVHLCWELGGGLGHAGRLKLLAQGLLAAGHDVSLSLRDLGHTHAVLADLPVPKLQAPTWVHQTVGLPDNRGNLAEVILEYGYLEPNGLAGLVQGWRALFKLARVDMVIGDYAPTAMLAARTMGLRFASVGIGFTLPPPGSPLPPLRDWEAIPPQRLAQAEARVLQVANTVLAHHGAAPLAWAADLFLGDEPWMTAWPEMDHYGRPAEAAEWLGPVFAAGGGITPRWPAGDGPRVFAYLKTGHADHAHVLGALAQAGCRVLCYLPEVANGRPPPVQAPGILYARKPVDLSQALAEADWCVCHGGEATIAQALLAGVPLLLLPMQVEQYLVSRRMAAAGVAVNIPVTPPDWPALVRATLGNPSFTTAARAFAAAHAGFSPMDGVSRAIGRIQVPGQP</sequence>
<proteinExistence type="predicted"/>
<dbReference type="EMBL" id="WKJJ01000011">
    <property type="protein sequence ID" value="MRV73600.1"/>
    <property type="molecule type" value="Genomic_DNA"/>
</dbReference>
<dbReference type="Gene3D" id="3.40.50.2000">
    <property type="entry name" value="Glycogen Phosphorylase B"/>
    <property type="match status" value="2"/>
</dbReference>